<dbReference type="OrthoDB" id="307533at2759"/>
<protein>
    <recommendedName>
        <fullName evidence="2">Protein kinase domain-containing protein</fullName>
    </recommendedName>
</protein>
<comment type="caution">
    <text evidence="3">The sequence shown here is derived from an EMBL/GenBank/DDBJ whole genome shotgun (WGS) entry which is preliminary data.</text>
</comment>
<keyword evidence="4" id="KW-1185">Reference proteome</keyword>
<dbReference type="AlphaFoldDB" id="A0A1R2CEV6"/>
<dbReference type="PROSITE" id="PS50011">
    <property type="entry name" value="PROTEIN_KINASE_DOM"/>
    <property type="match status" value="1"/>
</dbReference>
<accession>A0A1R2CEV6</accession>
<organism evidence="3 4">
    <name type="scientific">Stentor coeruleus</name>
    <dbReference type="NCBI Taxonomy" id="5963"/>
    <lineage>
        <taxon>Eukaryota</taxon>
        <taxon>Sar</taxon>
        <taxon>Alveolata</taxon>
        <taxon>Ciliophora</taxon>
        <taxon>Postciliodesmatophora</taxon>
        <taxon>Heterotrichea</taxon>
        <taxon>Heterotrichida</taxon>
        <taxon>Stentoridae</taxon>
        <taxon>Stentor</taxon>
    </lineage>
</organism>
<gene>
    <name evidence="3" type="ORF">SteCoe_10809</name>
</gene>
<keyword evidence="1" id="KW-0812">Transmembrane</keyword>
<dbReference type="Pfam" id="PF07714">
    <property type="entry name" value="PK_Tyr_Ser-Thr"/>
    <property type="match status" value="1"/>
</dbReference>
<dbReference type="InterPro" id="IPR011009">
    <property type="entry name" value="Kinase-like_dom_sf"/>
</dbReference>
<feature type="transmembrane region" description="Helical" evidence="1">
    <location>
        <begin position="87"/>
        <end position="104"/>
    </location>
</feature>
<dbReference type="PANTHER" id="PTHR44329">
    <property type="entry name" value="SERINE/THREONINE-PROTEIN KINASE TNNI3K-RELATED"/>
    <property type="match status" value="1"/>
</dbReference>
<dbReference type="InterPro" id="IPR000719">
    <property type="entry name" value="Prot_kinase_dom"/>
</dbReference>
<dbReference type="Proteomes" id="UP000187209">
    <property type="component" value="Unassembled WGS sequence"/>
</dbReference>
<evidence type="ECO:0000313" key="4">
    <source>
        <dbReference type="Proteomes" id="UP000187209"/>
    </source>
</evidence>
<keyword evidence="1" id="KW-1133">Transmembrane helix</keyword>
<feature type="transmembrane region" description="Helical" evidence="1">
    <location>
        <begin position="44"/>
        <end position="67"/>
    </location>
</feature>
<sequence>MSNPDINEITELSQALLYTLTFGFCMYKTNKFNYFDREWKHTKLFYISVIVQTFIRMTSFSLLAFAIPKNDRDLSYISVMRSVPDTLFYINYLLLAYQTMNIFYHSHINNNVRVTFLLHFTRPKFRKARKIIWLLIIAWLGTMGLIYALLITNKIENEFIDTGFTIVNLLSGTFVLLFLMYLHAKYSETPFKSQQDRQNLKILSGVLMIWTMGRYFKGFLGILVLNPKSIIAIFIYKNSSEIGKVIFSICLSLISEILCFYVVLDPSFINIFIYQDQANMKKGDIFSELSPLTPLNETVNLKSTIIDSCEVEILEPYKKRPKGFGEIFTANLKGRKILYRKLSFPRVSGYKLEDIKLEIEDMVRQNFSGLVTFHGAVIDLPEISLIISEMPKSLYKHLHEDKAIISLKDKNTLIQNICRLVKRLHGLGLYHGHLSSHNIMLKEGNKPLISDLGFEKLKEYAGIVLNYTNKNSWSSPEVLFETGSTVLKAKPSDDIYSIGIIIWEIITGNIPFEEVDEKDLREMVVSKGLTPKIAVYFPKDLVKVLKMCWAPIEKRAGIDYVYEKVIKMKLVVD</sequence>
<dbReference type="InterPro" id="IPR051681">
    <property type="entry name" value="Ser/Thr_Kinases-Pseudokinases"/>
</dbReference>
<evidence type="ECO:0000256" key="1">
    <source>
        <dbReference type="SAM" id="Phobius"/>
    </source>
</evidence>
<evidence type="ECO:0000313" key="3">
    <source>
        <dbReference type="EMBL" id="OMJ87476.1"/>
    </source>
</evidence>
<dbReference type="GO" id="GO:0004674">
    <property type="term" value="F:protein serine/threonine kinase activity"/>
    <property type="evidence" value="ECO:0007669"/>
    <property type="project" value="TreeGrafter"/>
</dbReference>
<feature type="transmembrane region" description="Helical" evidence="1">
    <location>
        <begin position="163"/>
        <end position="182"/>
    </location>
</feature>
<reference evidence="3 4" key="1">
    <citation type="submission" date="2016-11" db="EMBL/GenBank/DDBJ databases">
        <title>The macronuclear genome of Stentor coeruleus: a giant cell with tiny introns.</title>
        <authorList>
            <person name="Slabodnick M."/>
            <person name="Ruby J.G."/>
            <person name="Reiff S.B."/>
            <person name="Swart E.C."/>
            <person name="Gosai S."/>
            <person name="Prabakaran S."/>
            <person name="Witkowska E."/>
            <person name="Larue G.E."/>
            <person name="Fisher S."/>
            <person name="Freeman R.M."/>
            <person name="Gunawardena J."/>
            <person name="Chu W."/>
            <person name="Stover N.A."/>
            <person name="Gregory B.D."/>
            <person name="Nowacki M."/>
            <person name="Derisi J."/>
            <person name="Roy S.W."/>
            <person name="Marshall W.F."/>
            <person name="Sood P."/>
        </authorList>
    </citation>
    <scope>NUCLEOTIDE SEQUENCE [LARGE SCALE GENOMIC DNA]</scope>
    <source>
        <strain evidence="3">WM001</strain>
    </source>
</reference>
<feature type="transmembrane region" description="Helical" evidence="1">
    <location>
        <begin position="131"/>
        <end position="151"/>
    </location>
</feature>
<dbReference type="InterPro" id="IPR001245">
    <property type="entry name" value="Ser-Thr/Tyr_kinase_cat_dom"/>
</dbReference>
<feature type="domain" description="Protein kinase" evidence="2">
    <location>
        <begin position="313"/>
        <end position="571"/>
    </location>
</feature>
<feature type="transmembrane region" description="Helical" evidence="1">
    <location>
        <begin position="202"/>
        <end position="225"/>
    </location>
</feature>
<dbReference type="EMBL" id="MPUH01000176">
    <property type="protein sequence ID" value="OMJ87476.1"/>
    <property type="molecule type" value="Genomic_DNA"/>
</dbReference>
<evidence type="ECO:0000259" key="2">
    <source>
        <dbReference type="PROSITE" id="PS50011"/>
    </source>
</evidence>
<dbReference type="Gene3D" id="1.10.510.10">
    <property type="entry name" value="Transferase(Phosphotransferase) domain 1"/>
    <property type="match status" value="1"/>
</dbReference>
<feature type="transmembrane region" description="Helical" evidence="1">
    <location>
        <begin position="245"/>
        <end position="264"/>
    </location>
</feature>
<dbReference type="SUPFAM" id="SSF56112">
    <property type="entry name" value="Protein kinase-like (PK-like)"/>
    <property type="match status" value="1"/>
</dbReference>
<proteinExistence type="predicted"/>
<name>A0A1R2CEV6_9CILI</name>
<keyword evidence="1" id="KW-0472">Membrane</keyword>
<dbReference type="GO" id="GO:0005524">
    <property type="term" value="F:ATP binding"/>
    <property type="evidence" value="ECO:0007669"/>
    <property type="project" value="InterPro"/>
</dbReference>